<dbReference type="PANTHER" id="PTHR33608:SF3">
    <property type="entry name" value="SLR2013 PROTEIN"/>
    <property type="match status" value="1"/>
</dbReference>
<feature type="domain" description="DUF58" evidence="1">
    <location>
        <begin position="201"/>
        <end position="367"/>
    </location>
</feature>
<dbReference type="SUPFAM" id="SSF53300">
    <property type="entry name" value="vWA-like"/>
    <property type="match status" value="1"/>
</dbReference>
<dbReference type="EMBL" id="JAJBZT010000002">
    <property type="protein sequence ID" value="MCB6182572.1"/>
    <property type="molecule type" value="Genomic_DNA"/>
</dbReference>
<dbReference type="RefSeq" id="WP_227178435.1">
    <property type="nucleotide sequence ID" value="NZ_JAJBZT010000002.1"/>
</dbReference>
<sequence length="439" mass="50339">MQTPSRRLLAMFAGLSLLSVVCSIWTTFSIVWWSVVSILLTASIIDAALLFRLGKHFNIQREVPHSLALGIAQEISLHVSHQYQQTIRCEFIDSIPEGFESDITSERRQLRLLPGQHGTVTYIATPVVRGRHQFEPCDLRLFSPLGFWSRQFRAGDTTKIHVYPNFAAIVKYHLLATDHRLGQLGILVRQRRGEGLDFRQLREYREGDSRRQIDWKASSRMRKLISREYQDEKDQQVVFLLDCGRRMQAQDGHLSHFDHTLNAMLLLSYVALRQGDAVGLSTFATQDIRYLAPKKSDKTVNLILNQVFDLQPSLQTSDYYQAAIDLTLKLKKRALIVILSNLRDEDDVTLLPALQLLQKKHLVIFASLQESSLLQQITSPIHTDKEAIQFAANCDFLNKREQLLRKLNANRTLAIETPPEKLAIELVNQYLDLKMKAKI</sequence>
<dbReference type="Pfam" id="PF01882">
    <property type="entry name" value="DUF58"/>
    <property type="match status" value="1"/>
</dbReference>
<protein>
    <submittedName>
        <fullName evidence="2">DUF58 domain-containing protein</fullName>
    </submittedName>
</protein>
<evidence type="ECO:0000313" key="2">
    <source>
        <dbReference type="EMBL" id="MCB6182572.1"/>
    </source>
</evidence>
<organism evidence="2 3">
    <name type="scientific">Leeia speluncae</name>
    <dbReference type="NCBI Taxonomy" id="2884804"/>
    <lineage>
        <taxon>Bacteria</taxon>
        <taxon>Pseudomonadati</taxon>
        <taxon>Pseudomonadota</taxon>
        <taxon>Betaproteobacteria</taxon>
        <taxon>Neisseriales</taxon>
        <taxon>Leeiaceae</taxon>
        <taxon>Leeia</taxon>
    </lineage>
</organism>
<proteinExistence type="predicted"/>
<evidence type="ECO:0000313" key="3">
    <source>
        <dbReference type="Proteomes" id="UP001165395"/>
    </source>
</evidence>
<dbReference type="Proteomes" id="UP001165395">
    <property type="component" value="Unassembled WGS sequence"/>
</dbReference>
<reference evidence="2" key="1">
    <citation type="submission" date="2021-10" db="EMBL/GenBank/DDBJ databases">
        <title>The complete genome sequence of Leeia sp. TBRC 13508.</title>
        <authorList>
            <person name="Charoenyingcharoen P."/>
            <person name="Yukphan P."/>
        </authorList>
    </citation>
    <scope>NUCLEOTIDE SEQUENCE</scope>
    <source>
        <strain evidence="2">TBRC 13508</strain>
    </source>
</reference>
<dbReference type="PANTHER" id="PTHR33608">
    <property type="entry name" value="BLL2464 PROTEIN"/>
    <property type="match status" value="1"/>
</dbReference>
<comment type="caution">
    <text evidence="2">The sequence shown here is derived from an EMBL/GenBank/DDBJ whole genome shotgun (WGS) entry which is preliminary data.</text>
</comment>
<dbReference type="InterPro" id="IPR036465">
    <property type="entry name" value="vWFA_dom_sf"/>
</dbReference>
<keyword evidence="3" id="KW-1185">Reference proteome</keyword>
<dbReference type="Gene3D" id="3.40.50.410">
    <property type="entry name" value="von Willebrand factor, type A domain"/>
    <property type="match status" value="1"/>
</dbReference>
<accession>A0ABS8D2Z6</accession>
<dbReference type="InterPro" id="IPR002881">
    <property type="entry name" value="DUF58"/>
</dbReference>
<gene>
    <name evidence="2" type="ORF">LIN78_03280</name>
</gene>
<name>A0ABS8D2Z6_9NEIS</name>
<evidence type="ECO:0000259" key="1">
    <source>
        <dbReference type="Pfam" id="PF01882"/>
    </source>
</evidence>